<dbReference type="GeneID" id="33561232"/>
<dbReference type="RefSeq" id="XP_021879610.1">
    <property type="nucleotide sequence ID" value="XM_022019387.1"/>
</dbReference>
<dbReference type="InParanoid" id="A0A1Y2GJ50"/>
<dbReference type="Proteomes" id="UP000193648">
    <property type="component" value="Unassembled WGS sequence"/>
</dbReference>
<proteinExistence type="predicted"/>
<dbReference type="EMBL" id="MCFF01000028">
    <property type="protein sequence ID" value="ORZ11295.1"/>
    <property type="molecule type" value="Genomic_DNA"/>
</dbReference>
<keyword evidence="2" id="KW-1185">Reference proteome</keyword>
<reference evidence="1 2" key="1">
    <citation type="submission" date="2016-07" db="EMBL/GenBank/DDBJ databases">
        <title>Pervasive Adenine N6-methylation of Active Genes in Fungi.</title>
        <authorList>
            <consortium name="DOE Joint Genome Institute"/>
            <person name="Mondo S.J."/>
            <person name="Dannebaum R.O."/>
            <person name="Kuo R.C."/>
            <person name="Labutti K."/>
            <person name="Haridas S."/>
            <person name="Kuo A."/>
            <person name="Salamov A."/>
            <person name="Ahrendt S.R."/>
            <person name="Lipzen A."/>
            <person name="Sullivan W."/>
            <person name="Andreopoulos W.B."/>
            <person name="Clum A."/>
            <person name="Lindquist E."/>
            <person name="Daum C."/>
            <person name="Ramamoorthy G.K."/>
            <person name="Gryganskyi A."/>
            <person name="Culley D."/>
            <person name="Magnuson J.K."/>
            <person name="James T.Y."/>
            <person name="O'Malley M.A."/>
            <person name="Stajich J.E."/>
            <person name="Spatafora J.W."/>
            <person name="Visel A."/>
            <person name="Grigoriev I.V."/>
        </authorList>
    </citation>
    <scope>NUCLEOTIDE SEQUENCE [LARGE SCALE GENOMIC DNA]</scope>
    <source>
        <strain evidence="1 2">NRRL 3116</strain>
    </source>
</reference>
<accession>A0A1Y2GJ50</accession>
<evidence type="ECO:0000313" key="1">
    <source>
        <dbReference type="EMBL" id="ORZ11295.1"/>
    </source>
</evidence>
<gene>
    <name evidence="1" type="ORF">BCR41DRAFT_110740</name>
</gene>
<evidence type="ECO:0000313" key="2">
    <source>
        <dbReference type="Proteomes" id="UP000193648"/>
    </source>
</evidence>
<organism evidence="1 2">
    <name type="scientific">Lobosporangium transversale</name>
    <dbReference type="NCBI Taxonomy" id="64571"/>
    <lineage>
        <taxon>Eukaryota</taxon>
        <taxon>Fungi</taxon>
        <taxon>Fungi incertae sedis</taxon>
        <taxon>Mucoromycota</taxon>
        <taxon>Mortierellomycotina</taxon>
        <taxon>Mortierellomycetes</taxon>
        <taxon>Mortierellales</taxon>
        <taxon>Mortierellaceae</taxon>
        <taxon>Lobosporangium</taxon>
    </lineage>
</organism>
<sequence>MSTARHSTDNSGNIHAGLQLLCEDAQRGVGPILAAMLNGMQTGPEALKTITESLRSMINIASDEDARKAFALDKHPVPLSLLDKPRQRLEWLILANLIPLLAVPSLAGIHRDFVIRGLQVIRNSLSMSEEGSMFVTVPSIPPRIRAFDRAIFGIVLEICAFVRQKDVVFPCDCPIKMSTFRRLPCQESDPTWMTLRLGSLDDAITVICYLISFVSPKSDSTGWPINKADEDLKMELLAVVRLLLETFLPNGFIAQKDLNGHRTLTMGSAPIMQLYQVCSHCVLQTIQLINIDSRLVPSLARSLMVILHHHVTTVADRCNEWKIGIVNRQQTLKVKVEGDASLTKDLEPRAINYKDCRKELPAMAALEDLLAKSLTEVLSRAFELFPDTGNIQEIRPLAVNLLFSDQLLLLSEDASGVRVQVS</sequence>
<dbReference type="AlphaFoldDB" id="A0A1Y2GJ50"/>
<name>A0A1Y2GJ50_9FUNG</name>
<protein>
    <submittedName>
        <fullName evidence="1">Uncharacterized protein</fullName>
    </submittedName>
</protein>
<dbReference type="OrthoDB" id="2435236at2759"/>
<comment type="caution">
    <text evidence="1">The sequence shown here is derived from an EMBL/GenBank/DDBJ whole genome shotgun (WGS) entry which is preliminary data.</text>
</comment>